<feature type="domain" description="Methyltransferase" evidence="1">
    <location>
        <begin position="124"/>
        <end position="215"/>
    </location>
</feature>
<reference evidence="2 3" key="1">
    <citation type="submission" date="2021-03" db="EMBL/GenBank/DDBJ databases">
        <title>Gelidibacter sp. nov., isolated from costal sediment.</title>
        <authorList>
            <person name="Lun K.-Y."/>
        </authorList>
    </citation>
    <scope>NUCLEOTIDE SEQUENCE [LARGE SCALE GENOMIC DNA]</scope>
    <source>
        <strain evidence="2 3">DF109</strain>
    </source>
</reference>
<accession>A0ABS3STA6</accession>
<dbReference type="GO" id="GO:0008168">
    <property type="term" value="F:methyltransferase activity"/>
    <property type="evidence" value="ECO:0007669"/>
    <property type="project" value="UniProtKB-KW"/>
</dbReference>
<dbReference type="InterPro" id="IPR029063">
    <property type="entry name" value="SAM-dependent_MTases_sf"/>
</dbReference>
<dbReference type="InterPro" id="IPR041698">
    <property type="entry name" value="Methyltransf_25"/>
</dbReference>
<dbReference type="GO" id="GO:0032259">
    <property type="term" value="P:methylation"/>
    <property type="evidence" value="ECO:0007669"/>
    <property type="project" value="UniProtKB-KW"/>
</dbReference>
<proteinExistence type="predicted"/>
<dbReference type="Proteomes" id="UP000681315">
    <property type="component" value="Unassembled WGS sequence"/>
</dbReference>
<keyword evidence="2" id="KW-0808">Transferase</keyword>
<evidence type="ECO:0000313" key="2">
    <source>
        <dbReference type="EMBL" id="MBO3098656.1"/>
    </source>
</evidence>
<dbReference type="CDD" id="cd02440">
    <property type="entry name" value="AdoMet_MTases"/>
    <property type="match status" value="1"/>
</dbReference>
<keyword evidence="3" id="KW-1185">Reference proteome</keyword>
<evidence type="ECO:0000313" key="3">
    <source>
        <dbReference type="Proteomes" id="UP000681315"/>
    </source>
</evidence>
<comment type="caution">
    <text evidence="2">The sequence shown here is derived from an EMBL/GenBank/DDBJ whole genome shotgun (WGS) entry which is preliminary data.</text>
</comment>
<gene>
    <name evidence="2" type="ORF">J4051_10275</name>
</gene>
<name>A0ABS3STA6_9FLAO</name>
<protein>
    <submittedName>
        <fullName evidence="2">Class I SAM-dependent methyltransferase</fullName>
    </submittedName>
</protein>
<organism evidence="2 3">
    <name type="scientific">Gelidibacter pelagius</name>
    <dbReference type="NCBI Taxonomy" id="2819985"/>
    <lineage>
        <taxon>Bacteria</taxon>
        <taxon>Pseudomonadati</taxon>
        <taxon>Bacteroidota</taxon>
        <taxon>Flavobacteriia</taxon>
        <taxon>Flavobacteriales</taxon>
        <taxon>Flavobacteriaceae</taxon>
        <taxon>Gelidibacter</taxon>
    </lineage>
</organism>
<dbReference type="EMBL" id="JAGEVG010000010">
    <property type="protein sequence ID" value="MBO3098656.1"/>
    <property type="molecule type" value="Genomic_DNA"/>
</dbReference>
<evidence type="ECO:0000259" key="1">
    <source>
        <dbReference type="Pfam" id="PF13649"/>
    </source>
</evidence>
<dbReference type="RefSeq" id="WP_208233775.1">
    <property type="nucleotide sequence ID" value="NZ_JAGEVG010000010.1"/>
</dbReference>
<dbReference type="Gene3D" id="3.40.50.150">
    <property type="entry name" value="Vaccinia Virus protein VP39"/>
    <property type="match status" value="1"/>
</dbReference>
<dbReference type="Pfam" id="PF13649">
    <property type="entry name" value="Methyltransf_25"/>
    <property type="match status" value="1"/>
</dbReference>
<dbReference type="SUPFAM" id="SSF53335">
    <property type="entry name" value="S-adenosyl-L-methionine-dependent methyltransferases"/>
    <property type="match status" value="1"/>
</dbReference>
<sequence length="286" mass="32909">MSIKPKLVLYQILSGTLGNALVFLRPEKARQLSENRIALVHRNKKNMSIPERLMRAALLNKLDKIQDYDTIAEQNRNFWINHSATELFSELEDTFNTDFIPHCTFIFELLKNELSNQPEEFNTIVEIGTGNGDVLNYLSSEFPNINHFIGIDLSQDQIELNNGKYKANKRLEFVASDALDWVRENGSDQTIFVTSRGVLEYFTEPRLQELFKVIHGLGKTIFIAIEPNGADHNFDTNPNSQLYGHEPSFSHNYPKLFKTAGFSLWHFSQKVWYKANDMQTFVGAKN</sequence>
<keyword evidence="2" id="KW-0489">Methyltransferase</keyword>